<comment type="caution">
    <text evidence="2">The sequence shown here is derived from an EMBL/GenBank/DDBJ whole genome shotgun (WGS) entry which is preliminary data.</text>
</comment>
<reference evidence="2 3" key="1">
    <citation type="submission" date="2023-07" db="EMBL/GenBank/DDBJ databases">
        <title>Sequencing the genomes of 1000 actinobacteria strains.</title>
        <authorList>
            <person name="Klenk H.-P."/>
        </authorList>
    </citation>
    <scope>NUCLEOTIDE SEQUENCE [LARGE SCALE GENOMIC DNA]</scope>
    <source>
        <strain evidence="2 3">DSM 43749</strain>
    </source>
</reference>
<dbReference type="InterPro" id="IPR016181">
    <property type="entry name" value="Acyl_CoA_acyltransferase"/>
</dbReference>
<feature type="domain" description="N-acetyltransferase" evidence="1">
    <location>
        <begin position="10"/>
        <end position="179"/>
    </location>
</feature>
<keyword evidence="3" id="KW-1185">Reference proteome</keyword>
<name>A0ABU1PQD5_9PSEU</name>
<dbReference type="SUPFAM" id="SSF55729">
    <property type="entry name" value="Acyl-CoA N-acyltransferases (Nat)"/>
    <property type="match status" value="1"/>
</dbReference>
<evidence type="ECO:0000313" key="2">
    <source>
        <dbReference type="EMBL" id="MDR6592671.1"/>
    </source>
</evidence>
<protein>
    <submittedName>
        <fullName evidence="2">GNAT superfamily N-acetyltransferase</fullName>
    </submittedName>
</protein>
<dbReference type="Pfam" id="PF00583">
    <property type="entry name" value="Acetyltransf_1"/>
    <property type="match status" value="1"/>
</dbReference>
<accession>A0ABU1PQD5</accession>
<organism evidence="2 3">
    <name type="scientific">Saccharothrix longispora</name>
    <dbReference type="NCBI Taxonomy" id="33920"/>
    <lineage>
        <taxon>Bacteria</taxon>
        <taxon>Bacillati</taxon>
        <taxon>Actinomycetota</taxon>
        <taxon>Actinomycetes</taxon>
        <taxon>Pseudonocardiales</taxon>
        <taxon>Pseudonocardiaceae</taxon>
        <taxon>Saccharothrix</taxon>
    </lineage>
</organism>
<gene>
    <name evidence="2" type="ORF">J2S66_001055</name>
</gene>
<dbReference type="InterPro" id="IPR000182">
    <property type="entry name" value="GNAT_dom"/>
</dbReference>
<sequence length="192" mass="21820">MTTATATSAYLIRPGRALDRPEVAKMIRARATWMRDSGYGRWVGWERNADELASQVGDEEWPTWVLCDSANGIVGVTTASHETPLTGWSEDERDQRAVFLQSTITDPHFTGRGLGVLIAFWALDYAAKDGHDWVRRGVLTVGKDNRGLVRYYRRQGWRVVRAVPHSRRRDVTVWSLQRPAERQPGLSELVAW</sequence>
<dbReference type="EMBL" id="JAVDSG010000001">
    <property type="protein sequence ID" value="MDR6592671.1"/>
    <property type="molecule type" value="Genomic_DNA"/>
</dbReference>
<dbReference type="RefSeq" id="WP_310304403.1">
    <property type="nucleotide sequence ID" value="NZ_JAVDSG010000001.1"/>
</dbReference>
<dbReference type="PROSITE" id="PS51186">
    <property type="entry name" value="GNAT"/>
    <property type="match status" value="1"/>
</dbReference>
<dbReference type="Gene3D" id="3.40.630.30">
    <property type="match status" value="1"/>
</dbReference>
<evidence type="ECO:0000259" key="1">
    <source>
        <dbReference type="PROSITE" id="PS51186"/>
    </source>
</evidence>
<dbReference type="Proteomes" id="UP001268819">
    <property type="component" value="Unassembled WGS sequence"/>
</dbReference>
<evidence type="ECO:0000313" key="3">
    <source>
        <dbReference type="Proteomes" id="UP001268819"/>
    </source>
</evidence>
<proteinExistence type="predicted"/>